<dbReference type="SUPFAM" id="SSF81296">
    <property type="entry name" value="E set domains"/>
    <property type="match status" value="1"/>
</dbReference>
<dbReference type="SMART" id="SM00321">
    <property type="entry name" value="WSC"/>
    <property type="match status" value="3"/>
</dbReference>
<dbReference type="EMBL" id="JAPDRK010000011">
    <property type="protein sequence ID" value="KAJ9607887.1"/>
    <property type="molecule type" value="Genomic_DNA"/>
</dbReference>
<protein>
    <recommendedName>
        <fullName evidence="3">WSC domain-containing protein</fullName>
    </recommendedName>
</protein>
<feature type="domain" description="WSC" evidence="3">
    <location>
        <begin position="48"/>
        <end position="143"/>
    </location>
</feature>
<dbReference type="InterPro" id="IPR015202">
    <property type="entry name" value="GO-like_E_set"/>
</dbReference>
<dbReference type="PANTHER" id="PTHR32208">
    <property type="entry name" value="SECRETED PROTEIN-RELATED"/>
    <property type="match status" value="1"/>
</dbReference>
<dbReference type="Pfam" id="PF09118">
    <property type="entry name" value="GO-like_E_set"/>
    <property type="match status" value="1"/>
</dbReference>
<reference evidence="4" key="1">
    <citation type="submission" date="2022-10" db="EMBL/GenBank/DDBJ databases">
        <title>Culturing micro-colonial fungi from biological soil crusts in the Mojave desert and describing Neophaeococcomyces mojavensis, and introducing the new genera and species Taxawa tesnikishii.</title>
        <authorList>
            <person name="Kurbessoian T."/>
            <person name="Stajich J.E."/>
        </authorList>
    </citation>
    <scope>NUCLEOTIDE SEQUENCE</scope>
    <source>
        <strain evidence="4">TK_41</strain>
    </source>
</reference>
<dbReference type="InterPro" id="IPR013783">
    <property type="entry name" value="Ig-like_fold"/>
</dbReference>
<proteinExistence type="predicted"/>
<evidence type="ECO:0000259" key="3">
    <source>
        <dbReference type="PROSITE" id="PS51212"/>
    </source>
</evidence>
<dbReference type="SUPFAM" id="SSF50965">
    <property type="entry name" value="Galactose oxidase, central domain"/>
    <property type="match status" value="1"/>
</dbReference>
<accession>A0AA39CGZ2</accession>
<feature type="compositionally biased region" description="Low complexity" evidence="2">
    <location>
        <begin position="145"/>
        <end position="167"/>
    </location>
</feature>
<dbReference type="CDD" id="cd02851">
    <property type="entry name" value="E_set_GO_C"/>
    <property type="match status" value="1"/>
</dbReference>
<feature type="region of interest" description="Disordered" evidence="2">
    <location>
        <begin position="142"/>
        <end position="167"/>
    </location>
</feature>
<comment type="caution">
    <text evidence="4">The sequence shown here is derived from an EMBL/GenBank/DDBJ whole genome shotgun (WGS) entry which is preliminary data.</text>
</comment>
<evidence type="ECO:0000313" key="4">
    <source>
        <dbReference type="EMBL" id="KAJ9607887.1"/>
    </source>
</evidence>
<dbReference type="Pfam" id="PF07250">
    <property type="entry name" value="Glyoxal_oxid_N"/>
    <property type="match status" value="1"/>
</dbReference>
<name>A0AA39CGZ2_9EURO</name>
<sequence>MVCNGNSTELCGGSNRLNVYSAGSGTGTSSSSATSSTPSSTAGAAPAGWKALGCYTDSVGSRTLSSTQYLNVPMTWEACTAACATGGYTYAGLEYAGECYCGNTIGGSGGPAPDGNAGCNMACSGSASEICGGSNRLTLFQRGGSSTTSSTSSPATTTSTTSSPTATLPNGWKAYGCYVDGTNGRILNNQQPDSSKNTVESCISTCVGLGYSVAGMEYGVQCFCDNFLRNGATLTTNDQCNMACAGNSKELCGAGNRVSMYSNATLQAYQPPAVQKTGLPGSWTYQGCLYDDAVTRTFPYQIEFQSNNTATSCLSLCSQYGYGAGGMEYGEQCFCGDQAHVIAAGSQFMPETDCSMPCTGNASTLCGAGNRISFYNWTGTPLESWGFAQGSAAGEYEFLIGGPLIPLITTIGLNNKIVYMEKFGTEPADNSTGTYELDLALLNNYTAAWRPMHVKSDIFCSAGLVLPDKAGRQINIGGWANDATYGIRLYTPDGSAGVWGVNDWQENISELSLLAGRWYPTAMIMANGSILVMGGEVGSNGAAVPSLEVLPRPAGVTQPLYCDYLARTDPYNLYPYLAVLPTGGVFVAYYNEARILDETSLQTKRTLPNIPGAVNNFLAGRSYPMEGTAMLLPQHAPYTDPLGIIICGGSTIGPEIALDNCASITPEVSNANWTIERMPSKRVISCMVALPDGTYLIMNGAQQGFAGFGLATEPNHNAVLYDPTKPAHKRMTVMANSTVDRLYHSEAILLPDGRVLVSGSDPEDVRFEQEYRNEVFIPPYLLNGTPQPTFQIASNATDWAYGQTVTLKVTATTSNIKVSLMGSVSSTHGNSMGQRTIFPAVSCSGGTCTVTAPPNAHVCPPGWFMLYVLDNGTPSYSRWVRIGGDPAGLGNWPSLPDFSQPGA</sequence>
<dbReference type="PANTHER" id="PTHR32208:SF105">
    <property type="entry name" value="COPPER RADICAL OXIDASE"/>
    <property type="match status" value="1"/>
</dbReference>
<dbReference type="AlphaFoldDB" id="A0AA39CGZ2"/>
<dbReference type="Gene3D" id="2.60.40.10">
    <property type="entry name" value="Immunoglobulins"/>
    <property type="match status" value="1"/>
</dbReference>
<dbReference type="PROSITE" id="PS51212">
    <property type="entry name" value="WSC"/>
    <property type="match status" value="3"/>
</dbReference>
<keyword evidence="5" id="KW-1185">Reference proteome</keyword>
<dbReference type="Gene3D" id="2.130.10.80">
    <property type="entry name" value="Galactose oxidase/kelch, beta-propeller"/>
    <property type="match status" value="1"/>
</dbReference>
<dbReference type="InterPro" id="IPR037293">
    <property type="entry name" value="Gal_Oxidase_central_sf"/>
</dbReference>
<dbReference type="InterPro" id="IPR011043">
    <property type="entry name" value="Gal_Oxase/kelch_b-propeller"/>
</dbReference>
<dbReference type="InterPro" id="IPR014756">
    <property type="entry name" value="Ig_E-set"/>
</dbReference>
<dbReference type="Proteomes" id="UP001172673">
    <property type="component" value="Unassembled WGS sequence"/>
</dbReference>
<evidence type="ECO:0000256" key="2">
    <source>
        <dbReference type="SAM" id="MobiDB-lite"/>
    </source>
</evidence>
<feature type="domain" description="WSC" evidence="3">
    <location>
        <begin position="282"/>
        <end position="378"/>
    </location>
</feature>
<dbReference type="Pfam" id="PF01822">
    <property type="entry name" value="WSC"/>
    <property type="match status" value="3"/>
</dbReference>
<feature type="domain" description="WSC" evidence="3">
    <location>
        <begin position="171"/>
        <end position="264"/>
    </location>
</feature>
<gene>
    <name evidence="4" type="ORF">H2200_007966</name>
</gene>
<dbReference type="InterPro" id="IPR009880">
    <property type="entry name" value="Glyoxal_oxidase_N"/>
</dbReference>
<keyword evidence="1" id="KW-0732">Signal</keyword>
<evidence type="ECO:0000256" key="1">
    <source>
        <dbReference type="ARBA" id="ARBA00022729"/>
    </source>
</evidence>
<organism evidence="4 5">
    <name type="scientific">Cladophialophora chaetospira</name>
    <dbReference type="NCBI Taxonomy" id="386627"/>
    <lineage>
        <taxon>Eukaryota</taxon>
        <taxon>Fungi</taxon>
        <taxon>Dikarya</taxon>
        <taxon>Ascomycota</taxon>
        <taxon>Pezizomycotina</taxon>
        <taxon>Eurotiomycetes</taxon>
        <taxon>Chaetothyriomycetidae</taxon>
        <taxon>Chaetothyriales</taxon>
        <taxon>Herpotrichiellaceae</taxon>
        <taxon>Cladophialophora</taxon>
    </lineage>
</organism>
<evidence type="ECO:0000313" key="5">
    <source>
        <dbReference type="Proteomes" id="UP001172673"/>
    </source>
</evidence>
<dbReference type="InterPro" id="IPR002889">
    <property type="entry name" value="WSC_carb-bd"/>
</dbReference>